<evidence type="ECO:0000256" key="3">
    <source>
        <dbReference type="ARBA" id="ARBA00023125"/>
    </source>
</evidence>
<dbReference type="EMBL" id="QMDX01000005">
    <property type="protein sequence ID" value="TSD13900.1"/>
    <property type="molecule type" value="Genomic_DNA"/>
</dbReference>
<reference evidence="6 7" key="1">
    <citation type="submission" date="2018-06" db="EMBL/GenBank/DDBJ databases">
        <title>Natronomonas sp. F16-60 a new haloarchaeon isolated from a solar saltern of Isla Cristina, Huelva, Spain.</title>
        <authorList>
            <person name="Duran-Viseras A."/>
            <person name="Sanchez-Porro C."/>
            <person name="Ventosa A."/>
        </authorList>
    </citation>
    <scope>NUCLEOTIDE SEQUENCE [LARGE SCALE GENOMIC DNA]</scope>
    <source>
        <strain evidence="6 7">F16-60</strain>
    </source>
</reference>
<sequence>MNTQNQYLKAIYLVQQQADGPASTGKVAEALDVSPASANEMIGKLEAAGLADHEKYKGVDLTDEGIRRARDALQTYCIIERFLVEVLEVEEFRAEARQLESVIDETVGDRLDTIIDRDPACPDCFEAEADVCDHLVDDLDIDLEMGSEAAD</sequence>
<evidence type="ECO:0000313" key="6">
    <source>
        <dbReference type="EMBL" id="TSD13900.1"/>
    </source>
</evidence>
<evidence type="ECO:0000259" key="5">
    <source>
        <dbReference type="PROSITE" id="PS50944"/>
    </source>
</evidence>
<dbReference type="Pfam" id="PF01325">
    <property type="entry name" value="Fe_dep_repress"/>
    <property type="match status" value="1"/>
</dbReference>
<dbReference type="PROSITE" id="PS50944">
    <property type="entry name" value="HTH_DTXR"/>
    <property type="match status" value="1"/>
</dbReference>
<dbReference type="SUPFAM" id="SSF46785">
    <property type="entry name" value="Winged helix' DNA-binding domain"/>
    <property type="match status" value="1"/>
</dbReference>
<dbReference type="InterPro" id="IPR022687">
    <property type="entry name" value="HTH_DTXR"/>
</dbReference>
<comment type="caution">
    <text evidence="6">The sequence shown here is derived from an EMBL/GenBank/DDBJ whole genome shotgun (WGS) entry which is preliminary data.</text>
</comment>
<dbReference type="InParanoid" id="A0A554NAA2"/>
<accession>A0A554NAA2</accession>
<comment type="similarity">
    <text evidence="1">Belongs to the DtxR/MntR family.</text>
</comment>
<dbReference type="Proteomes" id="UP000319894">
    <property type="component" value="Unassembled WGS sequence"/>
</dbReference>
<dbReference type="PANTHER" id="PTHR33238:SF7">
    <property type="entry name" value="IRON-DEPENDENT TRANSCRIPTIONAL REGULATOR"/>
    <property type="match status" value="1"/>
</dbReference>
<protein>
    <submittedName>
        <fullName evidence="6">Metal-dependent transcriptional regulator</fullName>
    </submittedName>
</protein>
<dbReference type="InterPro" id="IPR050536">
    <property type="entry name" value="DtxR_MntR_Metal-Reg"/>
</dbReference>
<dbReference type="RefSeq" id="WP_144261948.1">
    <property type="nucleotide sequence ID" value="NZ_QMDX01000005.1"/>
</dbReference>
<dbReference type="SMART" id="SM00529">
    <property type="entry name" value="HTH_DTXR"/>
    <property type="match status" value="1"/>
</dbReference>
<name>A0A554NAA2_9EURY</name>
<evidence type="ECO:0000256" key="2">
    <source>
        <dbReference type="ARBA" id="ARBA00023015"/>
    </source>
</evidence>
<organism evidence="6 7">
    <name type="scientific">Haloglomus irregulare</name>
    <dbReference type="NCBI Taxonomy" id="2234134"/>
    <lineage>
        <taxon>Archaea</taxon>
        <taxon>Methanobacteriati</taxon>
        <taxon>Methanobacteriota</taxon>
        <taxon>Stenosarchaea group</taxon>
        <taxon>Halobacteria</taxon>
        <taxon>Halobacteriales</taxon>
        <taxon>Natronomonadaceae</taxon>
        <taxon>Haloglomus</taxon>
    </lineage>
</organism>
<feature type="domain" description="HTH dtxR-type" evidence="5">
    <location>
        <begin position="1"/>
        <end position="62"/>
    </location>
</feature>
<dbReference type="GO" id="GO:0003700">
    <property type="term" value="F:DNA-binding transcription factor activity"/>
    <property type="evidence" value="ECO:0007669"/>
    <property type="project" value="InterPro"/>
</dbReference>
<evidence type="ECO:0000313" key="7">
    <source>
        <dbReference type="Proteomes" id="UP000319894"/>
    </source>
</evidence>
<dbReference type="InterPro" id="IPR022689">
    <property type="entry name" value="Iron_dep_repressor"/>
</dbReference>
<dbReference type="InterPro" id="IPR001367">
    <property type="entry name" value="Fe_dep_repressor"/>
</dbReference>
<dbReference type="GO" id="GO:0046914">
    <property type="term" value="F:transition metal ion binding"/>
    <property type="evidence" value="ECO:0007669"/>
    <property type="project" value="InterPro"/>
</dbReference>
<dbReference type="AlphaFoldDB" id="A0A554NAA2"/>
<dbReference type="Pfam" id="PF02742">
    <property type="entry name" value="Fe_dep_repr_C"/>
    <property type="match status" value="1"/>
</dbReference>
<dbReference type="PANTHER" id="PTHR33238">
    <property type="entry name" value="IRON (METAL) DEPENDENT REPRESSOR, DTXR FAMILY"/>
    <property type="match status" value="1"/>
</dbReference>
<keyword evidence="3" id="KW-0238">DNA-binding</keyword>
<keyword evidence="7" id="KW-1185">Reference proteome</keyword>
<evidence type="ECO:0000256" key="4">
    <source>
        <dbReference type="ARBA" id="ARBA00023163"/>
    </source>
</evidence>
<proteinExistence type="inferred from homology"/>
<dbReference type="OrthoDB" id="311420at2157"/>
<keyword evidence="4" id="KW-0804">Transcription</keyword>
<dbReference type="InterPro" id="IPR036390">
    <property type="entry name" value="WH_DNA-bd_sf"/>
</dbReference>
<dbReference type="InterPro" id="IPR036388">
    <property type="entry name" value="WH-like_DNA-bd_sf"/>
</dbReference>
<dbReference type="GO" id="GO:0003677">
    <property type="term" value="F:DNA binding"/>
    <property type="evidence" value="ECO:0007669"/>
    <property type="project" value="UniProtKB-KW"/>
</dbReference>
<dbReference type="Gene3D" id="1.10.10.10">
    <property type="entry name" value="Winged helix-like DNA-binding domain superfamily/Winged helix DNA-binding domain"/>
    <property type="match status" value="1"/>
</dbReference>
<keyword evidence="2" id="KW-0805">Transcription regulation</keyword>
<gene>
    <name evidence="6" type="ORF">DP107_09630</name>
</gene>
<evidence type="ECO:0000256" key="1">
    <source>
        <dbReference type="ARBA" id="ARBA00007871"/>
    </source>
</evidence>
<dbReference type="GO" id="GO:0046983">
    <property type="term" value="F:protein dimerization activity"/>
    <property type="evidence" value="ECO:0007669"/>
    <property type="project" value="InterPro"/>
</dbReference>